<gene>
    <name evidence="7" type="ORF">SAMN05421508_106302</name>
</gene>
<keyword evidence="3 7" id="KW-0238">DNA-binding</keyword>
<feature type="compositionally biased region" description="Polar residues" evidence="5">
    <location>
        <begin position="346"/>
        <end position="355"/>
    </location>
</feature>
<dbReference type="PANTHER" id="PTHR30126">
    <property type="entry name" value="HTH-TYPE TRANSCRIPTIONAL REGULATOR"/>
    <property type="match status" value="1"/>
</dbReference>
<evidence type="ECO:0000259" key="6">
    <source>
        <dbReference type="PROSITE" id="PS50931"/>
    </source>
</evidence>
<dbReference type="GO" id="GO:0003700">
    <property type="term" value="F:DNA-binding transcription factor activity"/>
    <property type="evidence" value="ECO:0007669"/>
    <property type="project" value="InterPro"/>
</dbReference>
<dbReference type="Gene3D" id="3.40.190.10">
    <property type="entry name" value="Periplasmic binding protein-like II"/>
    <property type="match status" value="2"/>
</dbReference>
<organism evidence="7 8">
    <name type="scientific">Caenispirillum bisanense</name>
    <dbReference type="NCBI Taxonomy" id="414052"/>
    <lineage>
        <taxon>Bacteria</taxon>
        <taxon>Pseudomonadati</taxon>
        <taxon>Pseudomonadota</taxon>
        <taxon>Alphaproteobacteria</taxon>
        <taxon>Rhodospirillales</taxon>
        <taxon>Novispirillaceae</taxon>
        <taxon>Caenispirillum</taxon>
    </lineage>
</organism>
<accession>A0A286GNS2</accession>
<evidence type="ECO:0000313" key="7">
    <source>
        <dbReference type="EMBL" id="SOD97178.1"/>
    </source>
</evidence>
<reference evidence="7 8" key="1">
    <citation type="submission" date="2017-09" db="EMBL/GenBank/DDBJ databases">
        <authorList>
            <person name="Ehlers B."/>
            <person name="Leendertz F.H."/>
        </authorList>
    </citation>
    <scope>NUCLEOTIDE SEQUENCE [LARGE SCALE GENOMIC DNA]</scope>
    <source>
        <strain evidence="7 8">USBA 140</strain>
    </source>
</reference>
<name>A0A286GNS2_9PROT</name>
<dbReference type="EMBL" id="OCNJ01000006">
    <property type="protein sequence ID" value="SOD97178.1"/>
    <property type="molecule type" value="Genomic_DNA"/>
</dbReference>
<dbReference type="PROSITE" id="PS50931">
    <property type="entry name" value="HTH_LYSR"/>
    <property type="match status" value="1"/>
</dbReference>
<comment type="similarity">
    <text evidence="1">Belongs to the LysR transcriptional regulatory family.</text>
</comment>
<dbReference type="SUPFAM" id="SSF53850">
    <property type="entry name" value="Periplasmic binding protein-like II"/>
    <property type="match status" value="1"/>
</dbReference>
<dbReference type="CDD" id="cd05466">
    <property type="entry name" value="PBP2_LTTR_substrate"/>
    <property type="match status" value="1"/>
</dbReference>
<protein>
    <submittedName>
        <fullName evidence="7">DNA-binding transcriptional regulator, LysR family</fullName>
    </submittedName>
</protein>
<dbReference type="InterPro" id="IPR005119">
    <property type="entry name" value="LysR_subst-bd"/>
</dbReference>
<dbReference type="GO" id="GO:0000976">
    <property type="term" value="F:transcription cis-regulatory region binding"/>
    <property type="evidence" value="ECO:0007669"/>
    <property type="project" value="TreeGrafter"/>
</dbReference>
<evidence type="ECO:0000256" key="5">
    <source>
        <dbReference type="SAM" id="MobiDB-lite"/>
    </source>
</evidence>
<evidence type="ECO:0000256" key="1">
    <source>
        <dbReference type="ARBA" id="ARBA00009437"/>
    </source>
</evidence>
<keyword evidence="8" id="KW-1185">Reference proteome</keyword>
<dbReference type="Gene3D" id="1.10.10.10">
    <property type="entry name" value="Winged helix-like DNA-binding domain superfamily/Winged helix DNA-binding domain"/>
    <property type="match status" value="1"/>
</dbReference>
<dbReference type="Pfam" id="PF03466">
    <property type="entry name" value="LysR_substrate"/>
    <property type="match status" value="1"/>
</dbReference>
<dbReference type="Proteomes" id="UP000219621">
    <property type="component" value="Unassembled WGS sequence"/>
</dbReference>
<feature type="region of interest" description="Disordered" evidence="5">
    <location>
        <begin position="334"/>
        <end position="355"/>
    </location>
</feature>
<evidence type="ECO:0000256" key="4">
    <source>
        <dbReference type="ARBA" id="ARBA00023163"/>
    </source>
</evidence>
<evidence type="ECO:0000256" key="2">
    <source>
        <dbReference type="ARBA" id="ARBA00023015"/>
    </source>
</evidence>
<evidence type="ECO:0000313" key="8">
    <source>
        <dbReference type="Proteomes" id="UP000219621"/>
    </source>
</evidence>
<dbReference type="InterPro" id="IPR036388">
    <property type="entry name" value="WH-like_DNA-bd_sf"/>
</dbReference>
<keyword evidence="2" id="KW-0805">Transcription regulation</keyword>
<dbReference type="RefSeq" id="WP_245913496.1">
    <property type="nucleotide sequence ID" value="NZ_OCNJ01000006.1"/>
</dbReference>
<dbReference type="InterPro" id="IPR036390">
    <property type="entry name" value="WH_DNA-bd_sf"/>
</dbReference>
<dbReference type="Pfam" id="PF00126">
    <property type="entry name" value="HTH_1"/>
    <property type="match status" value="1"/>
</dbReference>
<sequence length="355" mass="39984">MRRGLDDLTEGTDGADALDRLAALEKFTRQLDWNLLRTFMMIVQEGGITRAADRMLLAQPTVSNRLKRLERQLGRRLVERGAGTFRVTAHGDLLYRECVEIYGNISRLNVLLRDIREEISGHVSIVMASHVQSPLLDEVLAAFHESHPLVTFSIDVTTSTDVTQQVQHKTASCGVCLVYDRVPGLRYEVLFREHFQFFCGRRNPLFGRTDLTIADLRDQPLVSFKTDQLSGVLRPVALLRTQERIEGRVVGTTSNLEEVRRMILAGLGIGPLPMHVVEADVREGRLWPLPPYESPPAVDVYMVTNPATHLNRAEAAFVEALREKVAATPARERIYPYPLPGRPTRTEVSPTTKQK</sequence>
<dbReference type="PANTHER" id="PTHR30126:SF98">
    <property type="entry name" value="HTH-TYPE TRANSCRIPTIONAL ACTIVATOR BAUR"/>
    <property type="match status" value="1"/>
</dbReference>
<dbReference type="PRINTS" id="PR00039">
    <property type="entry name" value="HTHLYSR"/>
</dbReference>
<feature type="domain" description="HTH lysR-type" evidence="6">
    <location>
        <begin position="31"/>
        <end position="88"/>
    </location>
</feature>
<dbReference type="InterPro" id="IPR000847">
    <property type="entry name" value="LysR_HTH_N"/>
</dbReference>
<dbReference type="AlphaFoldDB" id="A0A286GNS2"/>
<proteinExistence type="inferred from homology"/>
<dbReference type="SUPFAM" id="SSF46785">
    <property type="entry name" value="Winged helix' DNA-binding domain"/>
    <property type="match status" value="1"/>
</dbReference>
<evidence type="ECO:0000256" key="3">
    <source>
        <dbReference type="ARBA" id="ARBA00023125"/>
    </source>
</evidence>
<keyword evidence="4" id="KW-0804">Transcription</keyword>